<reference evidence="1" key="1">
    <citation type="submission" date="2019-10" db="EMBL/GenBank/DDBJ databases">
        <authorList>
            <consortium name="DOE Joint Genome Institute"/>
            <person name="Kuo A."/>
            <person name="Miyauchi S."/>
            <person name="Kiss E."/>
            <person name="Drula E."/>
            <person name="Kohler A."/>
            <person name="Sanchez-Garcia M."/>
            <person name="Andreopoulos B."/>
            <person name="Barry K.W."/>
            <person name="Bonito G."/>
            <person name="Buee M."/>
            <person name="Carver A."/>
            <person name="Chen C."/>
            <person name="Cichocki N."/>
            <person name="Clum A."/>
            <person name="Culley D."/>
            <person name="Crous P.W."/>
            <person name="Fauchery L."/>
            <person name="Girlanda M."/>
            <person name="Hayes R."/>
            <person name="Keri Z."/>
            <person name="LaButti K."/>
            <person name="Lipzen A."/>
            <person name="Lombard V."/>
            <person name="Magnuson J."/>
            <person name="Maillard F."/>
            <person name="Morin E."/>
            <person name="Murat C."/>
            <person name="Nolan M."/>
            <person name="Ohm R."/>
            <person name="Pangilinan J."/>
            <person name="Pereira M."/>
            <person name="Perotto S."/>
            <person name="Peter M."/>
            <person name="Riley R."/>
            <person name="Sitrit Y."/>
            <person name="Stielow B."/>
            <person name="Szollosi G."/>
            <person name="Zifcakova L."/>
            <person name="Stursova M."/>
            <person name="Spatafora J.W."/>
            <person name="Tedersoo L."/>
            <person name="Vaario L.-M."/>
            <person name="Yamada A."/>
            <person name="Yan M."/>
            <person name="Wang P."/>
            <person name="Xu J."/>
            <person name="Bruns T."/>
            <person name="Baldrian P."/>
            <person name="Vilgalys R."/>
            <person name="Henrissat B."/>
            <person name="Grigoriev I.V."/>
            <person name="Hibbett D."/>
            <person name="Nagy L.G."/>
            <person name="Martin F.M."/>
        </authorList>
    </citation>
    <scope>NUCLEOTIDE SEQUENCE</scope>
    <source>
        <strain evidence="1">Prilba</strain>
    </source>
</reference>
<dbReference type="OrthoDB" id="3213671at2759"/>
<organism evidence="1 2">
    <name type="scientific">Russula ochroleuca</name>
    <dbReference type="NCBI Taxonomy" id="152965"/>
    <lineage>
        <taxon>Eukaryota</taxon>
        <taxon>Fungi</taxon>
        <taxon>Dikarya</taxon>
        <taxon>Basidiomycota</taxon>
        <taxon>Agaricomycotina</taxon>
        <taxon>Agaricomycetes</taxon>
        <taxon>Russulales</taxon>
        <taxon>Russulaceae</taxon>
        <taxon>Russula</taxon>
    </lineage>
</organism>
<sequence>MANLIRSAKPASVWNQNDLLSYNIQVVPETVATFFGSADLPPSTISPAILTHEVYPVAGLPSDGRMFFDFLKDVMAPPREESVVIDFAAMYLLGQLYEKRNRLTCSRIYLPLFMCSTDTHARPDVCLIDWPSSIPRLVLEAQRHLERKDGEPQLIADAIAAFQFGNSRLSAMGLPTVDVAVIPAIAMVGTAPTFYKVDINTTLVEAVERGEFPTQTTIVHKLTPPVQTPLNLRRDGMRPLDNRAIILSCFEAFKQFL</sequence>
<comment type="caution">
    <text evidence="1">The sequence shown here is derived from an EMBL/GenBank/DDBJ whole genome shotgun (WGS) entry which is preliminary data.</text>
</comment>
<dbReference type="EMBL" id="WHVB01000012">
    <property type="protein sequence ID" value="KAF8478110.1"/>
    <property type="molecule type" value="Genomic_DNA"/>
</dbReference>
<gene>
    <name evidence="1" type="ORF">DFH94DRAFT_81050</name>
</gene>
<evidence type="ECO:0000313" key="2">
    <source>
        <dbReference type="Proteomes" id="UP000759537"/>
    </source>
</evidence>
<keyword evidence="2" id="KW-1185">Reference proteome</keyword>
<reference evidence="1" key="2">
    <citation type="journal article" date="2020" name="Nat. Commun.">
        <title>Large-scale genome sequencing of mycorrhizal fungi provides insights into the early evolution of symbiotic traits.</title>
        <authorList>
            <person name="Miyauchi S."/>
            <person name="Kiss E."/>
            <person name="Kuo A."/>
            <person name="Drula E."/>
            <person name="Kohler A."/>
            <person name="Sanchez-Garcia M."/>
            <person name="Morin E."/>
            <person name="Andreopoulos B."/>
            <person name="Barry K.W."/>
            <person name="Bonito G."/>
            <person name="Buee M."/>
            <person name="Carver A."/>
            <person name="Chen C."/>
            <person name="Cichocki N."/>
            <person name="Clum A."/>
            <person name="Culley D."/>
            <person name="Crous P.W."/>
            <person name="Fauchery L."/>
            <person name="Girlanda M."/>
            <person name="Hayes R.D."/>
            <person name="Keri Z."/>
            <person name="LaButti K."/>
            <person name="Lipzen A."/>
            <person name="Lombard V."/>
            <person name="Magnuson J."/>
            <person name="Maillard F."/>
            <person name="Murat C."/>
            <person name="Nolan M."/>
            <person name="Ohm R.A."/>
            <person name="Pangilinan J."/>
            <person name="Pereira M.F."/>
            <person name="Perotto S."/>
            <person name="Peter M."/>
            <person name="Pfister S."/>
            <person name="Riley R."/>
            <person name="Sitrit Y."/>
            <person name="Stielow J.B."/>
            <person name="Szollosi G."/>
            <person name="Zifcakova L."/>
            <person name="Stursova M."/>
            <person name="Spatafora J.W."/>
            <person name="Tedersoo L."/>
            <person name="Vaario L.M."/>
            <person name="Yamada A."/>
            <person name="Yan M."/>
            <person name="Wang P."/>
            <person name="Xu J."/>
            <person name="Bruns T."/>
            <person name="Baldrian P."/>
            <person name="Vilgalys R."/>
            <person name="Dunand C."/>
            <person name="Henrissat B."/>
            <person name="Grigoriev I.V."/>
            <person name="Hibbett D."/>
            <person name="Nagy L.G."/>
            <person name="Martin F.M."/>
        </authorList>
    </citation>
    <scope>NUCLEOTIDE SEQUENCE</scope>
    <source>
        <strain evidence="1">Prilba</strain>
    </source>
</reference>
<protein>
    <submittedName>
        <fullName evidence="1">Uncharacterized protein</fullName>
    </submittedName>
</protein>
<dbReference type="AlphaFoldDB" id="A0A9P5MTB0"/>
<evidence type="ECO:0000313" key="1">
    <source>
        <dbReference type="EMBL" id="KAF8478110.1"/>
    </source>
</evidence>
<accession>A0A9P5MTB0</accession>
<proteinExistence type="predicted"/>
<name>A0A9P5MTB0_9AGAM</name>
<dbReference type="Proteomes" id="UP000759537">
    <property type="component" value="Unassembled WGS sequence"/>
</dbReference>